<gene>
    <name evidence="3" type="ORF">DM860_012692</name>
</gene>
<dbReference type="CDD" id="cd06222">
    <property type="entry name" value="RNase_H_like"/>
    <property type="match status" value="1"/>
</dbReference>
<name>A0A328DHB4_9ASTE</name>
<proteinExistence type="predicted"/>
<dbReference type="EMBL" id="NQVE01000156">
    <property type="protein sequence ID" value="RAL43551.1"/>
    <property type="molecule type" value="Genomic_DNA"/>
</dbReference>
<evidence type="ECO:0000259" key="2">
    <source>
        <dbReference type="Pfam" id="PF13456"/>
    </source>
</evidence>
<dbReference type="InterPro" id="IPR036397">
    <property type="entry name" value="RNaseH_sf"/>
</dbReference>
<dbReference type="InterPro" id="IPR052929">
    <property type="entry name" value="RNase_H-like_EbsB-rel"/>
</dbReference>
<dbReference type="AlphaFoldDB" id="A0A328DHB4"/>
<dbReference type="InterPro" id="IPR012337">
    <property type="entry name" value="RNaseH-like_sf"/>
</dbReference>
<organism evidence="3 4">
    <name type="scientific">Cuscuta australis</name>
    <dbReference type="NCBI Taxonomy" id="267555"/>
    <lineage>
        <taxon>Eukaryota</taxon>
        <taxon>Viridiplantae</taxon>
        <taxon>Streptophyta</taxon>
        <taxon>Embryophyta</taxon>
        <taxon>Tracheophyta</taxon>
        <taxon>Spermatophyta</taxon>
        <taxon>Magnoliopsida</taxon>
        <taxon>eudicotyledons</taxon>
        <taxon>Gunneridae</taxon>
        <taxon>Pentapetalae</taxon>
        <taxon>asterids</taxon>
        <taxon>lamiids</taxon>
        <taxon>Solanales</taxon>
        <taxon>Convolvulaceae</taxon>
        <taxon>Cuscuteae</taxon>
        <taxon>Cuscuta</taxon>
        <taxon>Cuscuta subgen. Grammica</taxon>
        <taxon>Cuscuta sect. Cleistogrammica</taxon>
    </lineage>
</organism>
<accession>A0A328DHB4</accession>
<dbReference type="InterPro" id="IPR044730">
    <property type="entry name" value="RNase_H-like_dom_plant"/>
</dbReference>
<feature type="compositionally biased region" description="Gly residues" evidence="1">
    <location>
        <begin position="8"/>
        <end position="22"/>
    </location>
</feature>
<feature type="region of interest" description="Disordered" evidence="1">
    <location>
        <begin position="1"/>
        <end position="22"/>
    </location>
</feature>
<dbReference type="SUPFAM" id="SSF53098">
    <property type="entry name" value="Ribonuclease H-like"/>
    <property type="match status" value="1"/>
</dbReference>
<feature type="domain" description="RNase H type-1" evidence="2">
    <location>
        <begin position="196"/>
        <end position="272"/>
    </location>
</feature>
<keyword evidence="4" id="KW-1185">Reference proteome</keyword>
<dbReference type="Gene3D" id="3.30.420.10">
    <property type="entry name" value="Ribonuclease H-like superfamily/Ribonuclease H"/>
    <property type="match status" value="1"/>
</dbReference>
<comment type="caution">
    <text evidence="3">The sequence shown here is derived from an EMBL/GenBank/DDBJ whole genome shotgun (WGS) entry which is preliminary data.</text>
</comment>
<dbReference type="GO" id="GO:0004523">
    <property type="term" value="F:RNA-DNA hybrid ribonuclease activity"/>
    <property type="evidence" value="ECO:0007669"/>
    <property type="project" value="InterPro"/>
</dbReference>
<reference evidence="3 4" key="1">
    <citation type="submission" date="2018-06" db="EMBL/GenBank/DDBJ databases">
        <title>The Genome of Cuscuta australis (Dodder) Provides Insight into the Evolution of Plant Parasitism.</title>
        <authorList>
            <person name="Liu H."/>
        </authorList>
    </citation>
    <scope>NUCLEOTIDE SEQUENCE [LARGE SCALE GENOMIC DNA]</scope>
    <source>
        <strain evidence="4">cv. Yunnan</strain>
        <tissue evidence="3">Vines</tissue>
    </source>
</reference>
<protein>
    <recommendedName>
        <fullName evidence="2">RNase H type-1 domain-containing protein</fullName>
    </recommendedName>
</protein>
<evidence type="ECO:0000256" key="1">
    <source>
        <dbReference type="SAM" id="MobiDB-lite"/>
    </source>
</evidence>
<dbReference type="PANTHER" id="PTHR47074">
    <property type="entry name" value="BNAC02G40300D PROTEIN"/>
    <property type="match status" value="1"/>
</dbReference>
<dbReference type="Pfam" id="PF13456">
    <property type="entry name" value="RVT_3"/>
    <property type="match status" value="1"/>
</dbReference>
<dbReference type="InterPro" id="IPR002156">
    <property type="entry name" value="RNaseH_domain"/>
</dbReference>
<dbReference type="PANTHER" id="PTHR47074:SF11">
    <property type="entry name" value="REVERSE TRANSCRIPTASE-LIKE PROTEIN"/>
    <property type="match status" value="1"/>
</dbReference>
<evidence type="ECO:0000313" key="3">
    <source>
        <dbReference type="EMBL" id="RAL43551.1"/>
    </source>
</evidence>
<dbReference type="GO" id="GO:0003676">
    <property type="term" value="F:nucleic acid binding"/>
    <property type="evidence" value="ECO:0007669"/>
    <property type="project" value="InterPro"/>
</dbReference>
<evidence type="ECO:0000313" key="4">
    <source>
        <dbReference type="Proteomes" id="UP000249390"/>
    </source>
</evidence>
<sequence>MQREGGNHRGVGGIAGGIAGGGGNRRGVGGIADLRREGELQNCRWRDRRGNRRWKGGGEHTCGGRSCSSRREGEWRRLGKKKRSLAKKKRGWGESQATCRVEFGSISTGRLGYMSGQFGEMSVWVHVGTVWRDVGLGTCRVGSGRCRVGFMSARFGYMSGRGFRGQWRVEGYGGGLLLGKCWGAVPGVSSACRCFVDAAFAPDSGRVAFGCALFSLTNCFLAAINGELLCSRDPLMAEAMACCEALSWIKTLDIHNVEILMDCQRVVSAILDTSFSLTSYFNSLIVE</sequence>
<dbReference type="Proteomes" id="UP000249390">
    <property type="component" value="Unassembled WGS sequence"/>
</dbReference>